<gene>
    <name evidence="1" type="ORF">HK099_003893</name>
</gene>
<dbReference type="Proteomes" id="UP001211065">
    <property type="component" value="Unassembled WGS sequence"/>
</dbReference>
<dbReference type="AlphaFoldDB" id="A0AAD5U4B2"/>
<dbReference type="EMBL" id="JADGJW010000262">
    <property type="protein sequence ID" value="KAJ3220934.1"/>
    <property type="molecule type" value="Genomic_DNA"/>
</dbReference>
<organism evidence="1 2">
    <name type="scientific">Clydaea vesicula</name>
    <dbReference type="NCBI Taxonomy" id="447962"/>
    <lineage>
        <taxon>Eukaryota</taxon>
        <taxon>Fungi</taxon>
        <taxon>Fungi incertae sedis</taxon>
        <taxon>Chytridiomycota</taxon>
        <taxon>Chytridiomycota incertae sedis</taxon>
        <taxon>Chytridiomycetes</taxon>
        <taxon>Lobulomycetales</taxon>
        <taxon>Lobulomycetaceae</taxon>
        <taxon>Clydaea</taxon>
    </lineage>
</organism>
<comment type="caution">
    <text evidence="1">The sequence shown here is derived from an EMBL/GenBank/DDBJ whole genome shotgun (WGS) entry which is preliminary data.</text>
</comment>
<evidence type="ECO:0000313" key="2">
    <source>
        <dbReference type="Proteomes" id="UP001211065"/>
    </source>
</evidence>
<accession>A0AAD5U4B2</accession>
<evidence type="ECO:0000313" key="1">
    <source>
        <dbReference type="EMBL" id="KAJ3220934.1"/>
    </source>
</evidence>
<sequence length="758" mass="86975">MIVDNDDTCLFCGLSKSGQFIGRRQGADEARVLIKCSCVSDDEVSKMIYDSEEFAYSVTSVSDPLAEELMIRNNSDSDRLQDRTFDMSSHTLYNEIEITLSPSLSSICFNRIEDYAEMIIFEAGHPGTNINGDLMLSSNVRFRIAAHTTHNGENSTNSQLNSFSHKSVTCNVKNVVSKFSCAPDITYKSSYEFDVIDWKPFLDNHLCKQSYSIMFIERICIIGDWLCRARKYSPDGVYSCEFEYIKSSKPSDEDVLCILDIIHSRFIHETNYGKYLRQEYIDILRHSARPTKDIKHIPGSKNSYRIKVDGEYAWVFDAGSIWYICRNDPKLTVVGYIMKQFISVFKALHTVIRVEQMVDGTLVLIDVLCLNGKVRDITRRYDDATTALKNGAIFPPNMIIRHEYNTMEEAQRARLTSDIPSDGIIIIEKNTSITYRIKNPTIDLLCTGKNLVTINENKRMSKVMDSLEGMQKNVIYECNIELCDNDKLKIIKAMPRYDKVVPNRPQVLKDIISVLKSDNMIDYTLIDRVSNYSFFVRKYMYSWANNRMRDNKLIIDVGSGRIQSISCIKENPNYSYLLCDPKLRIPNNIDSSKWLDATNYDDKSKLNLLERLHKGKDKMAYYRGSIESFFTSYNILSFVIDNRCMLIYCFSLSYMITFFNDMASRGAKQIGSCYIYDNIKEDSTLVDIGGIRLQAEDESRKNAIATFGNKVEYKEPLINSNDIRAREVDLAVNLPLTISDIEHDVRMVVSNIIVAKSF</sequence>
<reference evidence="1" key="1">
    <citation type="submission" date="2020-05" db="EMBL/GenBank/DDBJ databases">
        <title>Phylogenomic resolution of chytrid fungi.</title>
        <authorList>
            <person name="Stajich J.E."/>
            <person name="Amses K."/>
            <person name="Simmons R."/>
            <person name="Seto K."/>
            <person name="Myers J."/>
            <person name="Bonds A."/>
            <person name="Quandt C.A."/>
            <person name="Barry K."/>
            <person name="Liu P."/>
            <person name="Grigoriev I."/>
            <person name="Longcore J.E."/>
            <person name="James T.Y."/>
        </authorList>
    </citation>
    <scope>NUCLEOTIDE SEQUENCE</scope>
    <source>
        <strain evidence="1">JEL0476</strain>
    </source>
</reference>
<keyword evidence="2" id="KW-1185">Reference proteome</keyword>
<protein>
    <submittedName>
        <fullName evidence="1">Uncharacterized protein</fullName>
    </submittedName>
</protein>
<name>A0AAD5U4B2_9FUNG</name>
<proteinExistence type="predicted"/>